<comment type="similarity">
    <text evidence="1 2">Belongs to the OprB family.</text>
</comment>
<gene>
    <name evidence="4" type="ORF">OVY01_07165</name>
</gene>
<dbReference type="PANTHER" id="PTHR37944:SF1">
    <property type="entry name" value="PORIN B"/>
    <property type="match status" value="1"/>
</dbReference>
<evidence type="ECO:0000256" key="1">
    <source>
        <dbReference type="ARBA" id="ARBA00008769"/>
    </source>
</evidence>
<accession>A0ABT3ZKZ1</accession>
<dbReference type="PANTHER" id="PTHR37944">
    <property type="entry name" value="PORIN B"/>
    <property type="match status" value="1"/>
</dbReference>
<keyword evidence="2" id="KW-0732">Signal</keyword>
<evidence type="ECO:0000313" key="4">
    <source>
        <dbReference type="EMBL" id="MCY0387017.1"/>
    </source>
</evidence>
<feature type="compositionally biased region" description="Low complexity" evidence="3">
    <location>
        <begin position="26"/>
        <end position="37"/>
    </location>
</feature>
<feature type="region of interest" description="Disordered" evidence="3">
    <location>
        <begin position="26"/>
        <end position="46"/>
    </location>
</feature>
<proteinExistence type="inferred from homology"/>
<dbReference type="Pfam" id="PF04966">
    <property type="entry name" value="OprB"/>
    <property type="match status" value="1"/>
</dbReference>
<dbReference type="Gene3D" id="2.40.160.180">
    <property type="entry name" value="Carbohydrate-selective porin OprB"/>
    <property type="match status" value="1"/>
</dbReference>
<dbReference type="InterPro" id="IPR038673">
    <property type="entry name" value="OprB_sf"/>
</dbReference>
<feature type="signal peptide" evidence="2">
    <location>
        <begin position="1"/>
        <end position="23"/>
    </location>
</feature>
<comment type="caution">
    <text evidence="4">The sequence shown here is derived from an EMBL/GenBank/DDBJ whole genome shotgun (WGS) entry which is preliminary data.</text>
</comment>
<dbReference type="InterPro" id="IPR007049">
    <property type="entry name" value="Carb-sel_porin_OprB"/>
</dbReference>
<protein>
    <submittedName>
        <fullName evidence="4">Carbohydrate porin</fullName>
    </submittedName>
</protein>
<evidence type="ECO:0000256" key="2">
    <source>
        <dbReference type="RuleBase" id="RU363072"/>
    </source>
</evidence>
<name>A0ABT3ZKZ1_9BURK</name>
<dbReference type="Proteomes" id="UP001082899">
    <property type="component" value="Unassembled WGS sequence"/>
</dbReference>
<sequence>MRTGRALKTGVACLTVASSAAFAAATAPSPGAAPTDPSEADSPIDVRPVDRGSAVWTRATLLGDMGGVRPWLGRYGVTLLATETSEYLGNVRGGLKRGGAYDGLTTVTLGVDTQRAFGWDGGTINVSALQIHGRDLSAQDLGTLNTASGIEAQDSTRLWEMWYQQSFLQKRVDVRVGQQSIDQEFMVSSYAATFIGTMFGWPGLPSYDMPAGGPAYPLAALGARIRAQVTPSLSALAGVYDGNPLGNDVNNLHGTNFNLHNGALFIGELQYAVNPPGDGQTAGESGGGSGLPGVYKAGFWYNTGSFNDQRTDATGLSLADPASSGIAAVHRGDYSVYALVDQMVWRPDAARPRSIGVFARVMAAPGDRNLVGVSANAGIVLKAPFPTRDNDSIGLGLAYIKVGNHAHDLDLDMRSVLGSPYGVRTSETAMEITYQYQATPWWVIQGDLQYTFNAGAGQDPNDAARALKNTFVLGVRTALTF</sequence>
<organism evidence="4 5">
    <name type="scientific">Robbsia betulipollinis</name>
    <dbReference type="NCBI Taxonomy" id="2981849"/>
    <lineage>
        <taxon>Bacteria</taxon>
        <taxon>Pseudomonadati</taxon>
        <taxon>Pseudomonadota</taxon>
        <taxon>Betaproteobacteria</taxon>
        <taxon>Burkholderiales</taxon>
        <taxon>Burkholderiaceae</taxon>
        <taxon>Robbsia</taxon>
    </lineage>
</organism>
<dbReference type="InterPro" id="IPR052932">
    <property type="entry name" value="OprB_Porin"/>
</dbReference>
<evidence type="ECO:0000256" key="3">
    <source>
        <dbReference type="SAM" id="MobiDB-lite"/>
    </source>
</evidence>
<feature type="chain" id="PRO_5044985355" evidence="2">
    <location>
        <begin position="24"/>
        <end position="481"/>
    </location>
</feature>
<dbReference type="RefSeq" id="WP_267847701.1">
    <property type="nucleotide sequence ID" value="NZ_JAPMXC010000001.1"/>
</dbReference>
<dbReference type="EMBL" id="JAPMXC010000001">
    <property type="protein sequence ID" value="MCY0387017.1"/>
    <property type="molecule type" value="Genomic_DNA"/>
</dbReference>
<reference evidence="4" key="1">
    <citation type="submission" date="2022-11" db="EMBL/GenBank/DDBJ databases">
        <title>Robbsia betulipollinis sp. nov., isolated from pollen of birch (Betula pendula).</title>
        <authorList>
            <person name="Shi H."/>
            <person name="Ambika Manirajan B."/>
            <person name="Ratering S."/>
            <person name="Geissler-Plaum R."/>
            <person name="Schnell S."/>
        </authorList>
    </citation>
    <scope>NUCLEOTIDE SEQUENCE</scope>
    <source>
        <strain evidence="4">Bb-Pol-6</strain>
    </source>
</reference>
<keyword evidence="5" id="KW-1185">Reference proteome</keyword>
<evidence type="ECO:0000313" key="5">
    <source>
        <dbReference type="Proteomes" id="UP001082899"/>
    </source>
</evidence>